<gene>
    <name evidence="1" type="ORF">BJ138DRAFT_1113924</name>
</gene>
<dbReference type="EMBL" id="MU267706">
    <property type="protein sequence ID" value="KAH7910610.1"/>
    <property type="molecule type" value="Genomic_DNA"/>
</dbReference>
<dbReference type="Proteomes" id="UP000790377">
    <property type="component" value="Unassembled WGS sequence"/>
</dbReference>
<sequence>MSSPSTANLTAIALLSVGAAVVYNIVVSKRRDGPPLPPGPPPTPIVGNVRGINADAPWLTHTEWAATYGDLVYSRLFNQEIIVINSEEVARDLLDRRSHIYSDRPVLVTNDLIGLEFNSVFLKYSPKWRLHRRLFHQAFKQDTALSFHPMQLRKAHQLLRGFLESPQEYEEHLQLHSSSVIMSAVYDYETAPRDDPFVAIIDTALAIATEQIQPQLSALLGAFPFILSLPTWFPGMTFKRKAAISRQYAAKWLSEPFQYVQERMKSGTCAPSMVSDALEKWQNQDESGEVTTAIREAAGSAFLAASETTASTLKIFVLAMVLHPEVQERAWLSIQSAIGTTRLPNFDDRASLSYIDAVLRETLRWHPITPSGVPRATYTDDIYNGYYIPKGVMILSNVWAMTRNESKYPSPEEFKPERFLDSNGALTDDTCSMAFGFGRRICVGRHIADASLWSCMVLMLTIFKFSKQKDVNGIDIDFEPQWFSGLATHPLPFPCVITPRHEGMDMGKLNELIEASS</sequence>
<protein>
    <submittedName>
        <fullName evidence="1">Cytochrome P450</fullName>
    </submittedName>
</protein>
<evidence type="ECO:0000313" key="2">
    <source>
        <dbReference type="Proteomes" id="UP000790377"/>
    </source>
</evidence>
<reference evidence="1" key="1">
    <citation type="journal article" date="2021" name="New Phytol.">
        <title>Evolutionary innovations through gain and loss of genes in the ectomycorrhizal Boletales.</title>
        <authorList>
            <person name="Wu G."/>
            <person name="Miyauchi S."/>
            <person name="Morin E."/>
            <person name="Kuo A."/>
            <person name="Drula E."/>
            <person name="Varga T."/>
            <person name="Kohler A."/>
            <person name="Feng B."/>
            <person name="Cao Y."/>
            <person name="Lipzen A."/>
            <person name="Daum C."/>
            <person name="Hundley H."/>
            <person name="Pangilinan J."/>
            <person name="Johnson J."/>
            <person name="Barry K."/>
            <person name="LaButti K."/>
            <person name="Ng V."/>
            <person name="Ahrendt S."/>
            <person name="Min B."/>
            <person name="Choi I.G."/>
            <person name="Park H."/>
            <person name="Plett J.M."/>
            <person name="Magnuson J."/>
            <person name="Spatafora J.W."/>
            <person name="Nagy L.G."/>
            <person name="Henrissat B."/>
            <person name="Grigoriev I.V."/>
            <person name="Yang Z.L."/>
            <person name="Xu J."/>
            <person name="Martin F.M."/>
        </authorList>
    </citation>
    <scope>NUCLEOTIDE SEQUENCE</scope>
    <source>
        <strain evidence="1">ATCC 28755</strain>
    </source>
</reference>
<organism evidence="1 2">
    <name type="scientific">Hygrophoropsis aurantiaca</name>
    <dbReference type="NCBI Taxonomy" id="72124"/>
    <lineage>
        <taxon>Eukaryota</taxon>
        <taxon>Fungi</taxon>
        <taxon>Dikarya</taxon>
        <taxon>Basidiomycota</taxon>
        <taxon>Agaricomycotina</taxon>
        <taxon>Agaricomycetes</taxon>
        <taxon>Agaricomycetidae</taxon>
        <taxon>Boletales</taxon>
        <taxon>Coniophorineae</taxon>
        <taxon>Hygrophoropsidaceae</taxon>
        <taxon>Hygrophoropsis</taxon>
    </lineage>
</organism>
<proteinExistence type="predicted"/>
<name>A0ACB8ABB4_9AGAM</name>
<evidence type="ECO:0000313" key="1">
    <source>
        <dbReference type="EMBL" id="KAH7910610.1"/>
    </source>
</evidence>
<accession>A0ACB8ABB4</accession>
<keyword evidence="2" id="KW-1185">Reference proteome</keyword>
<comment type="caution">
    <text evidence="1">The sequence shown here is derived from an EMBL/GenBank/DDBJ whole genome shotgun (WGS) entry which is preliminary data.</text>
</comment>